<keyword evidence="1" id="KW-1133">Transmembrane helix</keyword>
<organism evidence="3 4">
    <name type="scientific">Gemmata obscuriglobus</name>
    <dbReference type="NCBI Taxonomy" id="114"/>
    <lineage>
        <taxon>Bacteria</taxon>
        <taxon>Pseudomonadati</taxon>
        <taxon>Planctomycetota</taxon>
        <taxon>Planctomycetia</taxon>
        <taxon>Gemmatales</taxon>
        <taxon>Gemmataceae</taxon>
        <taxon>Gemmata</taxon>
    </lineage>
</organism>
<dbReference type="PANTHER" id="PTHR36251:SF2">
    <property type="entry name" value="GIFSY-2 PROPHAGE HOST SPECIFICITY PROTEIN J, PHAGE LAMBDA"/>
    <property type="match status" value="1"/>
</dbReference>
<evidence type="ECO:0000313" key="3">
    <source>
        <dbReference type="EMBL" id="AWM37013.1"/>
    </source>
</evidence>
<protein>
    <recommendedName>
        <fullName evidence="2">Tip attachment protein J domain-containing protein</fullName>
    </recommendedName>
</protein>
<dbReference type="SUPFAM" id="SSF49265">
    <property type="entry name" value="Fibronectin type III"/>
    <property type="match status" value="1"/>
</dbReference>
<dbReference type="Gene3D" id="2.60.40.10">
    <property type="entry name" value="Immunoglobulins"/>
    <property type="match status" value="1"/>
</dbReference>
<feature type="domain" description="Tip attachment protein J" evidence="2">
    <location>
        <begin position="317"/>
        <end position="474"/>
    </location>
</feature>
<dbReference type="InterPro" id="IPR036116">
    <property type="entry name" value="FN3_sf"/>
</dbReference>
<evidence type="ECO:0000313" key="4">
    <source>
        <dbReference type="Proteomes" id="UP000245802"/>
    </source>
</evidence>
<keyword evidence="4" id="KW-1185">Reference proteome</keyword>
<dbReference type="InterPro" id="IPR032876">
    <property type="entry name" value="J_dom"/>
</dbReference>
<dbReference type="OrthoDB" id="109844at2"/>
<reference evidence="3 4" key="1">
    <citation type="submission" date="2018-01" db="EMBL/GenBank/DDBJ databases">
        <title>G. obscuriglobus.</title>
        <authorList>
            <person name="Franke J."/>
            <person name="Blomberg W."/>
            <person name="Selmecki A."/>
        </authorList>
    </citation>
    <scope>NUCLEOTIDE SEQUENCE [LARGE SCALE GENOMIC DNA]</scope>
    <source>
        <strain evidence="3 4">DSM 5831</strain>
    </source>
</reference>
<evidence type="ECO:0000259" key="2">
    <source>
        <dbReference type="Pfam" id="PF13550"/>
    </source>
</evidence>
<dbReference type="EMBL" id="CP025958">
    <property type="protein sequence ID" value="AWM37013.1"/>
    <property type="molecule type" value="Genomic_DNA"/>
</dbReference>
<accession>A0A2Z3GTB2</accession>
<evidence type="ECO:0000256" key="1">
    <source>
        <dbReference type="SAM" id="Phobius"/>
    </source>
</evidence>
<feature type="transmembrane region" description="Helical" evidence="1">
    <location>
        <begin position="32"/>
        <end position="55"/>
    </location>
</feature>
<dbReference type="PANTHER" id="PTHR36251">
    <property type="entry name" value="FELS-1 PROPHAGE HOST SPECIFICITY PROTEIN-RELATED"/>
    <property type="match status" value="1"/>
</dbReference>
<proteinExistence type="predicted"/>
<dbReference type="AlphaFoldDB" id="A0A2Z3GTB2"/>
<name>A0A2Z3GTB2_9BACT</name>
<keyword evidence="1" id="KW-0472">Membrane</keyword>
<dbReference type="Pfam" id="PF13550">
    <property type="entry name" value="Phage-tail_3"/>
    <property type="match status" value="1"/>
</dbReference>
<dbReference type="KEGG" id="gog:C1280_08260"/>
<sequence>MAPVIPLVGIAAGIATSSAISAIPLGVLFGSAATGLAGLGVTSALVGAAAGFLVATSINVVGSRAFSAKPSGYGGGGSPQEARGRSIMVRSSVESHKIVYGRSRVSGPVALITTTSSGPDSTGATATGDNLFVHMVVALAGHEVEEIGTIYLNEIPVTVDGSGFVQTAPYLKDGKSYVRVKKHLGTAAQAADPDLVAEYPGWTAAHRLRGVAYIYVRMQFSADIFPQGIPNVSAVVKGKRVYDPRSGLTAWTDNAALCAHDYMAGDYGFNCAADELNDDHWGAAANVCDEAVALTTGGTRPRYTINGVVDTAAARTDNLNGLVAAMAGAVTYVQGRFRGHAGAFDAPATDLDLNDLAGPIKISARPPRKELFNRVKGTYVDPDRNWQPTDFPPVGNALYVAQDGGEEIARDVVLTLTNHPEAAQRIAKVLLEQGRQGVQVELKLKHLALSLAVWDTVRFTNGPVGWANKVFRIKSMRHEGTGPVTLSLQEESSASYEWSAGQAATYDPAPDTDLPSPFFVSPPVSLTVTEELYVTRNGDGVKAKAVLSWVASPDAFIYLYQAEYKLDTGTEWTLLPRTSATTIEVADIAPGTYNFRVKAINTLNAASVYEQTTKQISGLAAPPTEPQELYWSAIGGLAYLNWSPSPDLDVRIGGKYVFRYSPDTSGGWGSSTSIGNAVSGNASSVVLPLMPGIYLVKAEDSSGIQSAAAASVIVTQDTIYALSIVATVTEDPGFTGTKTNCAASSGKLTLTDPTLPGTYLFHAPMDLGSVQRVRLTAHLLATVINPSDLIDSRTADIDDWEDFDGTDAAAADAVAFVRTTQTDPAGSPTWTAWNRLHSGEFVARGFQFKLELTSYDPAYTIEISELNVKAAQ</sequence>
<dbReference type="CDD" id="cd00063">
    <property type="entry name" value="FN3"/>
    <property type="match status" value="1"/>
</dbReference>
<dbReference type="RefSeq" id="WP_010033310.1">
    <property type="nucleotide sequence ID" value="NZ_CP025958.1"/>
</dbReference>
<dbReference type="InterPro" id="IPR053171">
    <property type="entry name" value="Viral_Tip_Attach_Protein"/>
</dbReference>
<gene>
    <name evidence="3" type="ORF">C1280_08260</name>
</gene>
<keyword evidence="1" id="KW-0812">Transmembrane</keyword>
<dbReference type="Proteomes" id="UP000245802">
    <property type="component" value="Chromosome"/>
</dbReference>
<dbReference type="InterPro" id="IPR013783">
    <property type="entry name" value="Ig-like_fold"/>
</dbReference>
<dbReference type="InterPro" id="IPR003961">
    <property type="entry name" value="FN3_dom"/>
</dbReference>